<name>A0A6J6P891_9ZZZZ</name>
<accession>A0A6J6P891</accession>
<feature type="transmembrane region" description="Helical" evidence="1">
    <location>
        <begin position="65"/>
        <end position="86"/>
    </location>
</feature>
<keyword evidence="1" id="KW-1133">Transmembrane helix</keyword>
<evidence type="ECO:0000256" key="1">
    <source>
        <dbReference type="SAM" id="Phobius"/>
    </source>
</evidence>
<proteinExistence type="predicted"/>
<reference evidence="2" key="1">
    <citation type="submission" date="2020-05" db="EMBL/GenBank/DDBJ databases">
        <authorList>
            <person name="Chiriac C."/>
            <person name="Salcher M."/>
            <person name="Ghai R."/>
            <person name="Kavagutti S V."/>
        </authorList>
    </citation>
    <scope>NUCLEOTIDE SEQUENCE</scope>
</reference>
<organism evidence="2">
    <name type="scientific">freshwater metagenome</name>
    <dbReference type="NCBI Taxonomy" id="449393"/>
    <lineage>
        <taxon>unclassified sequences</taxon>
        <taxon>metagenomes</taxon>
        <taxon>ecological metagenomes</taxon>
    </lineage>
</organism>
<evidence type="ECO:0000313" key="2">
    <source>
        <dbReference type="EMBL" id="CAB4694836.1"/>
    </source>
</evidence>
<dbReference type="EMBL" id="CAEZXK010000053">
    <property type="protein sequence ID" value="CAB4694836.1"/>
    <property type="molecule type" value="Genomic_DNA"/>
</dbReference>
<keyword evidence="1" id="KW-0812">Transmembrane</keyword>
<protein>
    <submittedName>
        <fullName evidence="2">Unannotated protein</fullName>
    </submittedName>
</protein>
<dbReference type="AlphaFoldDB" id="A0A6J6P891"/>
<gene>
    <name evidence="2" type="ORF">UFOPK2370_01192</name>
</gene>
<sequence>MGSAENEVVISTRRGSRLVEIFNPRILRDLLVRQPAEEFAVETEELLERIMKETRSKVRWRRIRGLAIIMTLIGVAGYLAFSAYAYTQTRFFIAENNGYVVIYQGIRESFGPFVFSREYQRTDIVVSELNTYQQQLVERSISGDSFADISEKLLILREVGK</sequence>
<keyword evidence="1" id="KW-0472">Membrane</keyword>